<keyword evidence="2" id="KW-0732">Signal</keyword>
<evidence type="ECO:0000256" key="2">
    <source>
        <dbReference type="SAM" id="SignalP"/>
    </source>
</evidence>
<protein>
    <recommendedName>
        <fullName evidence="3">NTF2-like domain-containing protein</fullName>
    </recommendedName>
</protein>
<dbReference type="AlphaFoldDB" id="A0A0D2G234"/>
<dbReference type="Pfam" id="PF26534">
    <property type="entry name" value="NTF2_7"/>
    <property type="match status" value="1"/>
</dbReference>
<dbReference type="Proteomes" id="UP000054266">
    <property type="component" value="Unassembled WGS sequence"/>
</dbReference>
<feature type="chain" id="PRO_5002253531" description="NTF2-like domain-containing protein" evidence="2">
    <location>
        <begin position="18"/>
        <end position="267"/>
    </location>
</feature>
<feature type="domain" description="NTF2-like" evidence="3">
    <location>
        <begin position="97"/>
        <end position="233"/>
    </location>
</feature>
<dbReference type="InterPro" id="IPR058645">
    <property type="entry name" value="NTF2-like_dom_7"/>
</dbReference>
<feature type="region of interest" description="Disordered" evidence="1">
    <location>
        <begin position="236"/>
        <end position="267"/>
    </location>
</feature>
<proteinExistence type="predicted"/>
<dbReference type="EMBL" id="KN846956">
    <property type="protein sequence ID" value="KIW72855.1"/>
    <property type="molecule type" value="Genomic_DNA"/>
</dbReference>
<evidence type="ECO:0000313" key="4">
    <source>
        <dbReference type="EMBL" id="KIW72855.1"/>
    </source>
</evidence>
<organism evidence="4 5">
    <name type="scientific">Phialophora macrospora</name>
    <dbReference type="NCBI Taxonomy" id="1851006"/>
    <lineage>
        <taxon>Eukaryota</taxon>
        <taxon>Fungi</taxon>
        <taxon>Dikarya</taxon>
        <taxon>Ascomycota</taxon>
        <taxon>Pezizomycotina</taxon>
        <taxon>Eurotiomycetes</taxon>
        <taxon>Chaetothyriomycetidae</taxon>
        <taxon>Chaetothyriales</taxon>
        <taxon>Herpotrichiellaceae</taxon>
        <taxon>Phialophora</taxon>
    </lineage>
</organism>
<evidence type="ECO:0000256" key="1">
    <source>
        <dbReference type="SAM" id="MobiDB-lite"/>
    </source>
</evidence>
<evidence type="ECO:0000313" key="5">
    <source>
        <dbReference type="Proteomes" id="UP000054266"/>
    </source>
</evidence>
<keyword evidence="5" id="KW-1185">Reference proteome</keyword>
<feature type="signal peptide" evidence="2">
    <location>
        <begin position="1"/>
        <end position="17"/>
    </location>
</feature>
<evidence type="ECO:0000259" key="3">
    <source>
        <dbReference type="Pfam" id="PF26534"/>
    </source>
</evidence>
<dbReference type="HOGENOM" id="CLU_1065734_0_0_1"/>
<name>A0A0D2G234_9EURO</name>
<sequence>MKSLLLAVAVSVPFVAANPWGSNPFMSGRGVCAADNCARAVSGTNAAQPLATRQADCSAFFSPLPTPTVPTYASACGGSTRYSSACSCLGVAQPTYTCLSSAQATNIVNTFSSFLTAPQASDFASKANTLLADDFKDNSDSINFLAGYPLGGTTFPSKQAFIGGQGSQPPIPTVTTLEIFYTCNKIAWRWVAKGIGSGQYDVKGIDTFTINPAGQISEVNAEFNSGAWAADLAGLGGASSSSSASTTGSTTRAASTTTTSAVASSVS</sequence>
<gene>
    <name evidence="4" type="ORF">PV04_01019</name>
</gene>
<accession>A0A0D2G234</accession>
<reference evidence="4 5" key="1">
    <citation type="submission" date="2015-01" db="EMBL/GenBank/DDBJ databases">
        <title>The Genome Sequence of Capronia semiimmersa CBS27337.</title>
        <authorList>
            <consortium name="The Broad Institute Genomics Platform"/>
            <person name="Cuomo C."/>
            <person name="de Hoog S."/>
            <person name="Gorbushina A."/>
            <person name="Stielow B."/>
            <person name="Teixiera M."/>
            <person name="Abouelleil A."/>
            <person name="Chapman S.B."/>
            <person name="Priest M."/>
            <person name="Young S.K."/>
            <person name="Wortman J."/>
            <person name="Nusbaum C."/>
            <person name="Birren B."/>
        </authorList>
    </citation>
    <scope>NUCLEOTIDE SEQUENCE [LARGE SCALE GENOMIC DNA]</scope>
    <source>
        <strain evidence="4 5">CBS 27337</strain>
    </source>
</reference>